<dbReference type="GO" id="GO:0045490">
    <property type="term" value="P:pectin catabolic process"/>
    <property type="evidence" value="ECO:0007669"/>
    <property type="project" value="TreeGrafter"/>
</dbReference>
<dbReference type="InterPro" id="IPR012334">
    <property type="entry name" value="Pectin_lyas_fold"/>
</dbReference>
<dbReference type="Proteomes" id="UP000664132">
    <property type="component" value="Unassembled WGS sequence"/>
</dbReference>
<reference evidence="12" key="1">
    <citation type="submission" date="2021-02" db="EMBL/GenBank/DDBJ databases">
        <title>Genome sequence Cadophora malorum strain M34.</title>
        <authorList>
            <person name="Stefanovic E."/>
            <person name="Vu D."/>
            <person name="Scully C."/>
            <person name="Dijksterhuis J."/>
            <person name="Roader J."/>
            <person name="Houbraken J."/>
        </authorList>
    </citation>
    <scope>NUCLEOTIDE SEQUENCE</scope>
    <source>
        <strain evidence="12">M34</strain>
    </source>
</reference>
<evidence type="ECO:0000256" key="4">
    <source>
        <dbReference type="ARBA" id="ARBA00006463"/>
    </source>
</evidence>
<dbReference type="GO" id="GO:0030570">
    <property type="term" value="F:pectate lyase activity"/>
    <property type="evidence" value="ECO:0007669"/>
    <property type="project" value="UniProtKB-UniRule"/>
</dbReference>
<evidence type="ECO:0000256" key="5">
    <source>
        <dbReference type="ARBA" id="ARBA00022525"/>
    </source>
</evidence>
<evidence type="ECO:0000256" key="2">
    <source>
        <dbReference type="ARBA" id="ARBA00001913"/>
    </source>
</evidence>
<feature type="compositionally biased region" description="Low complexity" evidence="11">
    <location>
        <begin position="44"/>
        <end position="138"/>
    </location>
</feature>
<keyword evidence="13" id="KW-1185">Reference proteome</keyword>
<comment type="cofactor">
    <cofactor evidence="2 10">
        <name>Ca(2+)</name>
        <dbReference type="ChEBI" id="CHEBI:29108"/>
    </cofactor>
</comment>
<sequence>MKFSTVQLVTLAFALGVSAAPSLPRRDCDLDLPSNTTDSSFLDTGAVKAKASTTKKSSAKATKAAKASTTKKSSAKTTKASSGGSKASATGDSSPASTDASSGGSATGDASTPTTTSGTSTGNGTSSSGGSLPDSSGTSVLSAAQTIAAGESFDGGMVTFDRGVSCTGQAEGGDSDAVFQIENGGSISNVIIGKNQIEGIHCQGNCKLTNVWWEAVCEDAFTIKNQDAGETTTITGGGAFGAEDKVLQHNGAGTLSVTGFTVGTFGKLYRACGNCATSAERHVIMDDITASDGDILAGVNGNFGDTATITNSKLTNVKSVCTNFEGVAKGNEPTEVSEGADGTTCIFGSDVVSS</sequence>
<keyword evidence="8 10" id="KW-0456">Lyase</keyword>
<feature type="compositionally biased region" description="Polar residues" evidence="11">
    <location>
        <begin position="33"/>
        <end position="42"/>
    </location>
</feature>
<dbReference type="EC" id="4.2.2.2" evidence="10"/>
<dbReference type="AlphaFoldDB" id="A0A8H7T872"/>
<feature type="chain" id="PRO_5034263748" description="Pectate lyase" evidence="10">
    <location>
        <begin position="20"/>
        <end position="354"/>
    </location>
</feature>
<keyword evidence="6 10" id="KW-0732">Signal</keyword>
<comment type="catalytic activity">
    <reaction evidence="1 10">
        <text>Eliminative cleavage of (1-&gt;4)-alpha-D-galacturonan to give oligosaccharides with 4-deoxy-alpha-D-galact-4-enuronosyl groups at their non-reducing ends.</text>
        <dbReference type="EC" id="4.2.2.2"/>
    </reaction>
</comment>
<dbReference type="SUPFAM" id="SSF51126">
    <property type="entry name" value="Pectin lyase-like"/>
    <property type="match status" value="1"/>
</dbReference>
<dbReference type="Gene3D" id="2.160.20.10">
    <property type="entry name" value="Single-stranded right-handed beta-helix, Pectin lyase-like"/>
    <property type="match status" value="1"/>
</dbReference>
<evidence type="ECO:0000256" key="9">
    <source>
        <dbReference type="ARBA" id="ARBA00025679"/>
    </source>
</evidence>
<evidence type="ECO:0000256" key="10">
    <source>
        <dbReference type="RuleBase" id="RU367009"/>
    </source>
</evidence>
<accession>A0A8H7T872</accession>
<comment type="function">
    <text evidence="9 10">Pectinolytic enzyme consist of four classes of enzymes: pectin lyase, polygalacturonase, pectin methylesterase and rhamnogalacturonase. Among pectinolytic enzymes, pectin lyase is the most important in depolymerization of pectin, since it cleaves internal glycosidic bonds of highly methylated pectins. Favors pectate, the anion, over pectin, the methyl ester.</text>
</comment>
<evidence type="ECO:0000313" key="12">
    <source>
        <dbReference type="EMBL" id="KAG4414078.1"/>
    </source>
</evidence>
<evidence type="ECO:0000256" key="11">
    <source>
        <dbReference type="SAM" id="MobiDB-lite"/>
    </source>
</evidence>
<dbReference type="GO" id="GO:0005576">
    <property type="term" value="C:extracellular region"/>
    <property type="evidence" value="ECO:0007669"/>
    <property type="project" value="UniProtKB-SubCell"/>
</dbReference>
<evidence type="ECO:0000256" key="6">
    <source>
        <dbReference type="ARBA" id="ARBA00022729"/>
    </source>
</evidence>
<comment type="similarity">
    <text evidence="4 10">Belongs to the polysaccharide lyase 3 family.</text>
</comment>
<evidence type="ECO:0000256" key="3">
    <source>
        <dbReference type="ARBA" id="ARBA00004613"/>
    </source>
</evidence>
<keyword evidence="5 10" id="KW-0964">Secreted</keyword>
<protein>
    <recommendedName>
        <fullName evidence="10">Pectate lyase</fullName>
        <ecNumber evidence="10">4.2.2.2</ecNumber>
    </recommendedName>
</protein>
<evidence type="ECO:0000313" key="13">
    <source>
        <dbReference type="Proteomes" id="UP000664132"/>
    </source>
</evidence>
<proteinExistence type="inferred from homology"/>
<gene>
    <name evidence="12" type="ORF">IFR04_012779</name>
</gene>
<feature type="region of interest" description="Disordered" evidence="11">
    <location>
        <begin position="24"/>
        <end position="138"/>
    </location>
</feature>
<feature type="signal peptide" evidence="10">
    <location>
        <begin position="1"/>
        <end position="19"/>
    </location>
</feature>
<dbReference type="InterPro" id="IPR004898">
    <property type="entry name" value="Pectate_lyase_PlyH/PlyE-like"/>
</dbReference>
<dbReference type="EMBL" id="JAFJYH010000282">
    <property type="protein sequence ID" value="KAG4414078.1"/>
    <property type="molecule type" value="Genomic_DNA"/>
</dbReference>
<comment type="caution">
    <text evidence="12">The sequence shown here is derived from an EMBL/GenBank/DDBJ whole genome shotgun (WGS) entry which is preliminary data.</text>
</comment>
<evidence type="ECO:0000256" key="7">
    <source>
        <dbReference type="ARBA" id="ARBA00022837"/>
    </source>
</evidence>
<dbReference type="Pfam" id="PF03211">
    <property type="entry name" value="Pectate_lyase"/>
    <property type="match status" value="1"/>
</dbReference>
<comment type="subcellular location">
    <subcellularLocation>
        <location evidence="3 10">Secreted</location>
    </subcellularLocation>
</comment>
<name>A0A8H7T872_9HELO</name>
<evidence type="ECO:0000256" key="1">
    <source>
        <dbReference type="ARBA" id="ARBA00000695"/>
    </source>
</evidence>
<organism evidence="12 13">
    <name type="scientific">Cadophora malorum</name>
    <dbReference type="NCBI Taxonomy" id="108018"/>
    <lineage>
        <taxon>Eukaryota</taxon>
        <taxon>Fungi</taxon>
        <taxon>Dikarya</taxon>
        <taxon>Ascomycota</taxon>
        <taxon>Pezizomycotina</taxon>
        <taxon>Leotiomycetes</taxon>
        <taxon>Helotiales</taxon>
        <taxon>Ploettnerulaceae</taxon>
        <taxon>Cadophora</taxon>
    </lineage>
</organism>
<keyword evidence="7 10" id="KW-0106">Calcium</keyword>
<dbReference type="PANTHER" id="PTHR33407">
    <property type="entry name" value="PECTATE LYASE F-RELATED"/>
    <property type="match status" value="1"/>
</dbReference>
<dbReference type="OrthoDB" id="441042at2759"/>
<dbReference type="InterPro" id="IPR011050">
    <property type="entry name" value="Pectin_lyase_fold/virulence"/>
</dbReference>
<evidence type="ECO:0000256" key="8">
    <source>
        <dbReference type="ARBA" id="ARBA00023239"/>
    </source>
</evidence>
<dbReference type="PANTHER" id="PTHR33407:SF9">
    <property type="entry name" value="PECTATE LYASE F-RELATED"/>
    <property type="match status" value="1"/>
</dbReference>